<dbReference type="CDD" id="cd08601">
    <property type="entry name" value="GDPD_SaGlpQ_like"/>
    <property type="match status" value="1"/>
</dbReference>
<dbReference type="PROSITE" id="PS51704">
    <property type="entry name" value="GP_PDE"/>
    <property type="match status" value="1"/>
</dbReference>
<name>A0A3L7JIU6_9BACI</name>
<dbReference type="OrthoDB" id="384721at2"/>
<keyword evidence="3" id="KW-1185">Reference proteome</keyword>
<dbReference type="GO" id="GO:0006629">
    <property type="term" value="P:lipid metabolic process"/>
    <property type="evidence" value="ECO:0007669"/>
    <property type="project" value="InterPro"/>
</dbReference>
<reference evidence="2 3" key="1">
    <citation type="submission" date="2018-10" db="EMBL/GenBank/DDBJ databases">
        <title>Falsibacillus sp. genome draft.</title>
        <authorList>
            <person name="Shi S."/>
        </authorList>
    </citation>
    <scope>NUCLEOTIDE SEQUENCE [LARGE SCALE GENOMIC DNA]</scope>
    <source>
        <strain evidence="2 3">GY 10110</strain>
    </source>
</reference>
<evidence type="ECO:0000313" key="2">
    <source>
        <dbReference type="EMBL" id="RLQ90623.1"/>
    </source>
</evidence>
<dbReference type="Proteomes" id="UP000276770">
    <property type="component" value="Unassembled WGS sequence"/>
</dbReference>
<dbReference type="EMBL" id="RCVZ01000028">
    <property type="protein sequence ID" value="RLQ90623.1"/>
    <property type="molecule type" value="Genomic_DNA"/>
</dbReference>
<dbReference type="InterPro" id="IPR017946">
    <property type="entry name" value="PLC-like_Pdiesterase_TIM-brl"/>
</dbReference>
<dbReference type="Gene3D" id="3.20.20.190">
    <property type="entry name" value="Phosphatidylinositol (PI) phosphodiesterase"/>
    <property type="match status" value="1"/>
</dbReference>
<evidence type="ECO:0000259" key="1">
    <source>
        <dbReference type="PROSITE" id="PS51704"/>
    </source>
</evidence>
<sequence>MKLKTKVLLFILMAFIFIISAKTIAAEITPLPPKMKSSFLIIGHRGASGLAPEHTFSSYDLVNQRERAYIEIDLQMTKDGKLIAMHDPTLDRTTNGNGLVKDKSLKDIKSLDAGSWFNENTPQHANPAYKGEKVPTLEEIFQRYGSDAHYYIETKSPGDYPGMEENLLQLLAKYHIQKGSNVIIESFSKASLQKIHRLAPSIPLVQLLLYKQAEDGGFVEMNRLTSSPSQLMGSELDAIHQYAVGIGMNYRYGNKFIVRESFIQKARAHGLLVHPFTVNDKGDMKRLYDWGATGMFTNFPERLHQVYKQSESEAN</sequence>
<protein>
    <submittedName>
        <fullName evidence="2">Glycerophosphodiester phosphodiesterase</fullName>
    </submittedName>
</protein>
<dbReference type="SUPFAM" id="SSF51695">
    <property type="entry name" value="PLC-like phosphodiesterases"/>
    <property type="match status" value="1"/>
</dbReference>
<evidence type="ECO:0000313" key="3">
    <source>
        <dbReference type="Proteomes" id="UP000276770"/>
    </source>
</evidence>
<dbReference type="PANTHER" id="PTHR46211">
    <property type="entry name" value="GLYCEROPHOSPHORYL DIESTER PHOSPHODIESTERASE"/>
    <property type="match status" value="1"/>
</dbReference>
<dbReference type="InterPro" id="IPR030395">
    <property type="entry name" value="GP_PDE_dom"/>
</dbReference>
<feature type="domain" description="GP-PDE" evidence="1">
    <location>
        <begin position="39"/>
        <end position="307"/>
    </location>
</feature>
<dbReference type="AlphaFoldDB" id="A0A3L7JIU6"/>
<proteinExistence type="predicted"/>
<comment type="caution">
    <text evidence="2">The sequence shown here is derived from an EMBL/GenBank/DDBJ whole genome shotgun (WGS) entry which is preliminary data.</text>
</comment>
<organism evidence="2 3">
    <name type="scientific">Falsibacillus albus</name>
    <dbReference type="NCBI Taxonomy" id="2478915"/>
    <lineage>
        <taxon>Bacteria</taxon>
        <taxon>Bacillati</taxon>
        <taxon>Bacillota</taxon>
        <taxon>Bacilli</taxon>
        <taxon>Bacillales</taxon>
        <taxon>Bacillaceae</taxon>
        <taxon>Falsibacillus</taxon>
    </lineage>
</organism>
<dbReference type="Pfam" id="PF03009">
    <property type="entry name" value="GDPD"/>
    <property type="match status" value="1"/>
</dbReference>
<dbReference type="GO" id="GO:0008081">
    <property type="term" value="F:phosphoric diester hydrolase activity"/>
    <property type="evidence" value="ECO:0007669"/>
    <property type="project" value="InterPro"/>
</dbReference>
<gene>
    <name evidence="2" type="ORF">D9X91_21660</name>
</gene>
<dbReference type="PANTHER" id="PTHR46211:SF7">
    <property type="entry name" value="GLYCEROPHOSPHODIESTER PHOSPHODIESTERASE"/>
    <property type="match status" value="1"/>
</dbReference>
<accession>A0A3L7JIU6</accession>